<gene>
    <name evidence="3" type="ORF">AAG570_008599</name>
</gene>
<feature type="region of interest" description="Disordered" evidence="1">
    <location>
        <begin position="123"/>
        <end position="144"/>
    </location>
</feature>
<keyword evidence="2" id="KW-0472">Membrane</keyword>
<dbReference type="EMBL" id="JBFDAA010000003">
    <property type="protein sequence ID" value="KAL1138536.1"/>
    <property type="molecule type" value="Genomic_DNA"/>
</dbReference>
<comment type="caution">
    <text evidence="3">The sequence shown here is derived from an EMBL/GenBank/DDBJ whole genome shotgun (WGS) entry which is preliminary data.</text>
</comment>
<keyword evidence="2" id="KW-0812">Transmembrane</keyword>
<evidence type="ECO:0000256" key="2">
    <source>
        <dbReference type="SAM" id="Phobius"/>
    </source>
</evidence>
<name>A0ABD0YRG6_9HEMI</name>
<dbReference type="AlphaFoldDB" id="A0ABD0YRG6"/>
<dbReference type="Proteomes" id="UP001558652">
    <property type="component" value="Unassembled WGS sequence"/>
</dbReference>
<protein>
    <submittedName>
        <fullName evidence="3">Uncharacterized protein</fullName>
    </submittedName>
</protein>
<evidence type="ECO:0000313" key="4">
    <source>
        <dbReference type="Proteomes" id="UP001558652"/>
    </source>
</evidence>
<evidence type="ECO:0000313" key="3">
    <source>
        <dbReference type="EMBL" id="KAL1138536.1"/>
    </source>
</evidence>
<sequence>MLKDSFSASCITLVMIKLLILMIHLQLMTCAPIPVDVGTIVVRYGMWRGERGLNELVRKENPDNPTGIVPEYTTTSINDCHLNDDPRSGWGYGAVRGSGGVEGTGRDAEWSWHGWWYGRRVSSAPAEETTSPAEKTAPGGDLPEGEERIRVRMVTLSEEEGGLKCTPGERLTVTSESEGVVWVVGRILACTPERDPHGKPQVSVIIEITEVEEFFHWMSGKNEEQKCNFEEKSQSYN</sequence>
<proteinExistence type="predicted"/>
<keyword evidence="4" id="KW-1185">Reference proteome</keyword>
<keyword evidence="2" id="KW-1133">Transmembrane helix</keyword>
<feature type="transmembrane region" description="Helical" evidence="2">
    <location>
        <begin position="6"/>
        <end position="25"/>
    </location>
</feature>
<evidence type="ECO:0000256" key="1">
    <source>
        <dbReference type="SAM" id="MobiDB-lite"/>
    </source>
</evidence>
<organism evidence="3 4">
    <name type="scientific">Ranatra chinensis</name>
    <dbReference type="NCBI Taxonomy" id="642074"/>
    <lineage>
        <taxon>Eukaryota</taxon>
        <taxon>Metazoa</taxon>
        <taxon>Ecdysozoa</taxon>
        <taxon>Arthropoda</taxon>
        <taxon>Hexapoda</taxon>
        <taxon>Insecta</taxon>
        <taxon>Pterygota</taxon>
        <taxon>Neoptera</taxon>
        <taxon>Paraneoptera</taxon>
        <taxon>Hemiptera</taxon>
        <taxon>Heteroptera</taxon>
        <taxon>Panheteroptera</taxon>
        <taxon>Nepomorpha</taxon>
        <taxon>Nepidae</taxon>
        <taxon>Ranatrinae</taxon>
        <taxon>Ranatra</taxon>
    </lineage>
</organism>
<reference evidence="3 4" key="1">
    <citation type="submission" date="2024-07" db="EMBL/GenBank/DDBJ databases">
        <title>Chromosome-level genome assembly of the water stick insect Ranatra chinensis (Heteroptera: Nepidae).</title>
        <authorList>
            <person name="Liu X."/>
        </authorList>
    </citation>
    <scope>NUCLEOTIDE SEQUENCE [LARGE SCALE GENOMIC DNA]</scope>
    <source>
        <strain evidence="3">Cailab_2021Rc</strain>
        <tissue evidence="3">Muscle</tissue>
    </source>
</reference>
<accession>A0ABD0YRG6</accession>